<evidence type="ECO:0000313" key="11">
    <source>
        <dbReference type="EMBL" id="MBJ7882866.1"/>
    </source>
</evidence>
<accession>A0A934KX15</accession>
<feature type="domain" description="Mechanosensitive ion channel transmembrane helices 2/3" evidence="10">
    <location>
        <begin position="71"/>
        <end position="113"/>
    </location>
</feature>
<dbReference type="Gene3D" id="1.10.287.1260">
    <property type="match status" value="1"/>
</dbReference>
<evidence type="ECO:0000259" key="9">
    <source>
        <dbReference type="Pfam" id="PF21082"/>
    </source>
</evidence>
<dbReference type="InterPro" id="IPR045275">
    <property type="entry name" value="MscS_archaea/bacteria_type"/>
</dbReference>
<dbReference type="Gene3D" id="3.30.70.100">
    <property type="match status" value="1"/>
</dbReference>
<dbReference type="Pfam" id="PF00924">
    <property type="entry name" value="MS_channel_2nd"/>
    <property type="match status" value="1"/>
</dbReference>
<evidence type="ECO:0000256" key="5">
    <source>
        <dbReference type="ARBA" id="ARBA00022989"/>
    </source>
</evidence>
<dbReference type="InterPro" id="IPR008910">
    <property type="entry name" value="MSC_TM_helix"/>
</dbReference>
<comment type="caution">
    <text evidence="11">The sequence shown here is derived from an EMBL/GenBank/DDBJ whole genome shotgun (WGS) entry which is preliminary data.</text>
</comment>
<dbReference type="GO" id="GO:0008381">
    <property type="term" value="F:mechanosensitive monoatomic ion channel activity"/>
    <property type="evidence" value="ECO:0007669"/>
    <property type="project" value="InterPro"/>
</dbReference>
<dbReference type="InterPro" id="IPR010920">
    <property type="entry name" value="LSM_dom_sf"/>
</dbReference>
<dbReference type="SUPFAM" id="SSF82861">
    <property type="entry name" value="Mechanosensitive channel protein MscS (YggB), transmembrane region"/>
    <property type="match status" value="1"/>
</dbReference>
<evidence type="ECO:0000256" key="7">
    <source>
        <dbReference type="SAM" id="Phobius"/>
    </source>
</evidence>
<dbReference type="InterPro" id="IPR011066">
    <property type="entry name" value="MscS_channel_C_sf"/>
</dbReference>
<evidence type="ECO:0000259" key="10">
    <source>
        <dbReference type="Pfam" id="PF21088"/>
    </source>
</evidence>
<dbReference type="Gene3D" id="2.30.30.60">
    <property type="match status" value="1"/>
</dbReference>
<keyword evidence="5 7" id="KW-1133">Transmembrane helix</keyword>
<dbReference type="GO" id="GO:0005886">
    <property type="term" value="C:plasma membrane"/>
    <property type="evidence" value="ECO:0007669"/>
    <property type="project" value="UniProtKB-SubCell"/>
</dbReference>
<evidence type="ECO:0000256" key="6">
    <source>
        <dbReference type="ARBA" id="ARBA00023136"/>
    </source>
</evidence>
<keyword evidence="4 7" id="KW-0812">Transmembrane</keyword>
<feature type="transmembrane region" description="Helical" evidence="7">
    <location>
        <begin position="67"/>
        <end position="88"/>
    </location>
</feature>
<dbReference type="InterPro" id="IPR011014">
    <property type="entry name" value="MscS_channel_TM-2"/>
</dbReference>
<dbReference type="Proteomes" id="UP000662373">
    <property type="component" value="Unassembled WGS sequence"/>
</dbReference>
<dbReference type="InterPro" id="IPR049278">
    <property type="entry name" value="MS_channel_C"/>
</dbReference>
<dbReference type="PANTHER" id="PTHR30221:SF1">
    <property type="entry name" value="SMALL-CONDUCTANCE MECHANOSENSITIVE CHANNEL"/>
    <property type="match status" value="1"/>
</dbReference>
<feature type="transmembrane region" description="Helical" evidence="7">
    <location>
        <begin position="27"/>
        <end position="47"/>
    </location>
</feature>
<dbReference type="Pfam" id="PF21082">
    <property type="entry name" value="MS_channel_3rd"/>
    <property type="match status" value="1"/>
</dbReference>
<evidence type="ECO:0000256" key="1">
    <source>
        <dbReference type="ARBA" id="ARBA00004651"/>
    </source>
</evidence>
<dbReference type="Pfam" id="PF05552">
    <property type="entry name" value="MS_channel_1st_1"/>
    <property type="match status" value="1"/>
</dbReference>
<dbReference type="SUPFAM" id="SSF82689">
    <property type="entry name" value="Mechanosensitive channel protein MscS (YggB), C-terminal domain"/>
    <property type="match status" value="1"/>
</dbReference>
<dbReference type="InterPro" id="IPR006685">
    <property type="entry name" value="MscS_channel_2nd"/>
</dbReference>
<feature type="domain" description="Mechanosensitive ion channel MscS" evidence="8">
    <location>
        <begin position="115"/>
        <end position="180"/>
    </location>
</feature>
<comment type="subcellular location">
    <subcellularLocation>
        <location evidence="1">Cell membrane</location>
        <topology evidence="1">Multi-pass membrane protein</topology>
    </subcellularLocation>
</comment>
<evidence type="ECO:0000256" key="2">
    <source>
        <dbReference type="ARBA" id="ARBA00008017"/>
    </source>
</evidence>
<keyword evidence="12" id="KW-1185">Reference proteome</keyword>
<organism evidence="11 12">
    <name type="scientific">Gelidibacter salicanalis</name>
    <dbReference type="NCBI Taxonomy" id="291193"/>
    <lineage>
        <taxon>Bacteria</taxon>
        <taxon>Pseudomonadati</taxon>
        <taxon>Bacteroidota</taxon>
        <taxon>Flavobacteriia</taxon>
        <taxon>Flavobacteriales</taxon>
        <taxon>Flavobacteriaceae</taxon>
        <taxon>Gelidibacter</taxon>
    </lineage>
</organism>
<keyword evidence="6 7" id="KW-0472">Membrane</keyword>
<dbReference type="SUPFAM" id="SSF50182">
    <property type="entry name" value="Sm-like ribonucleoproteins"/>
    <property type="match status" value="1"/>
</dbReference>
<dbReference type="InterPro" id="IPR049142">
    <property type="entry name" value="MS_channel_1st"/>
</dbReference>
<evidence type="ECO:0000259" key="8">
    <source>
        <dbReference type="Pfam" id="PF00924"/>
    </source>
</evidence>
<name>A0A934KX15_9FLAO</name>
<evidence type="ECO:0000256" key="4">
    <source>
        <dbReference type="ARBA" id="ARBA00022692"/>
    </source>
</evidence>
<dbReference type="EMBL" id="JAEHJZ010000056">
    <property type="protein sequence ID" value="MBJ7882866.1"/>
    <property type="molecule type" value="Genomic_DNA"/>
</dbReference>
<dbReference type="PANTHER" id="PTHR30221">
    <property type="entry name" value="SMALL-CONDUCTANCE MECHANOSENSITIVE CHANNEL"/>
    <property type="match status" value="1"/>
</dbReference>
<dbReference type="InterPro" id="IPR023408">
    <property type="entry name" value="MscS_beta-dom_sf"/>
</dbReference>
<dbReference type="Pfam" id="PF21088">
    <property type="entry name" value="MS_channel_1st"/>
    <property type="match status" value="1"/>
</dbReference>
<dbReference type="AlphaFoldDB" id="A0A934KX15"/>
<comment type="similarity">
    <text evidence="2">Belongs to the MscS (TC 1.A.23) family.</text>
</comment>
<feature type="domain" description="Mechanosensitive ion channel MscS C-terminal" evidence="9">
    <location>
        <begin position="187"/>
        <end position="273"/>
    </location>
</feature>
<evidence type="ECO:0000256" key="3">
    <source>
        <dbReference type="ARBA" id="ARBA00022475"/>
    </source>
</evidence>
<evidence type="ECO:0000313" key="12">
    <source>
        <dbReference type="Proteomes" id="UP000662373"/>
    </source>
</evidence>
<gene>
    <name evidence="11" type="ORF">JEM65_19710</name>
</gene>
<proteinExistence type="inferred from homology"/>
<keyword evidence="3" id="KW-1003">Cell membrane</keyword>
<dbReference type="RefSeq" id="WP_199603266.1">
    <property type="nucleotide sequence ID" value="NZ_JAEHJZ010000056.1"/>
</dbReference>
<reference evidence="11 12" key="1">
    <citation type="submission" date="2020-09" db="EMBL/GenBank/DDBJ databases">
        <title>Draft genome of Gelidibacter salicanalis PAMC21136.</title>
        <authorList>
            <person name="Park H."/>
        </authorList>
    </citation>
    <scope>NUCLEOTIDE SEQUENCE [LARGE SCALE GENOMIC DNA]</scope>
    <source>
        <strain evidence="11 12">PAMC21136</strain>
    </source>
</reference>
<sequence length="302" mass="33800">MKDELNKSFAKLVEKLLGWMNAIVESLPNLALAILVMVIAYFMAKYVSKLMLRIIGSRVRQKSVSNVISRLTAILVVFIGLFLALGILNLSQTLTSLITGAGVLGLVIGLALQGTLSNTISGIVISFREKIQIGNWVETNDFAGEIVDINLKNFTLKESDNNLVFIPNKTILETPMKNYSLTPYIRVDVSCGVGYESDLEFVETLTKRTLEQTFKKIDDMKPVEFFFTEFGDSSINFKCRFWIEGTKNVHKLNATNKAIIAIKKAFDAEGINIPFPIRTLQFNNQLTVNKNPDKSEEESTNE</sequence>
<protein>
    <submittedName>
        <fullName evidence="11">Mechanosensitive ion channel family protein</fullName>
    </submittedName>
</protein>